<evidence type="ECO:0000256" key="1">
    <source>
        <dbReference type="SAM" id="MobiDB-lite"/>
    </source>
</evidence>
<sequence length="132" mass="14941">MYTVSHEDMDAIAKDYPNHVIRNVILSEQVKLVSSKSSSSLKSSIKGGHKDRKPRVRGQHTDAGREDRDQEDHKEELPYNIELSAILGRWGEEQKEGRRLALWKLSGQSSGFSEIIEHPWAGTGNTLVQVEF</sequence>
<protein>
    <submittedName>
        <fullName evidence="2">Uncharacterized protein</fullName>
    </submittedName>
</protein>
<dbReference type="AlphaFoldDB" id="A0A7R9DM46"/>
<gene>
    <name evidence="2" type="ORF">TPSB3V08_LOCUS10606</name>
</gene>
<name>A0A7R9DM46_TIMPO</name>
<dbReference type="EMBL" id="OD009964">
    <property type="protein sequence ID" value="CAD7415847.1"/>
    <property type="molecule type" value="Genomic_DNA"/>
</dbReference>
<feature type="compositionally biased region" description="Low complexity" evidence="1">
    <location>
        <begin position="32"/>
        <end position="44"/>
    </location>
</feature>
<organism evidence="2">
    <name type="scientific">Timema poppense</name>
    <name type="common">Walking stick</name>
    <dbReference type="NCBI Taxonomy" id="170557"/>
    <lineage>
        <taxon>Eukaryota</taxon>
        <taxon>Metazoa</taxon>
        <taxon>Ecdysozoa</taxon>
        <taxon>Arthropoda</taxon>
        <taxon>Hexapoda</taxon>
        <taxon>Insecta</taxon>
        <taxon>Pterygota</taxon>
        <taxon>Neoptera</taxon>
        <taxon>Polyneoptera</taxon>
        <taxon>Phasmatodea</taxon>
        <taxon>Timematodea</taxon>
        <taxon>Timematoidea</taxon>
        <taxon>Timematidae</taxon>
        <taxon>Timema</taxon>
    </lineage>
</organism>
<reference evidence="2" key="1">
    <citation type="submission" date="2020-11" db="EMBL/GenBank/DDBJ databases">
        <authorList>
            <person name="Tran Van P."/>
        </authorList>
    </citation>
    <scope>NUCLEOTIDE SEQUENCE</scope>
</reference>
<proteinExistence type="predicted"/>
<feature type="region of interest" description="Disordered" evidence="1">
    <location>
        <begin position="32"/>
        <end position="75"/>
    </location>
</feature>
<evidence type="ECO:0000313" key="2">
    <source>
        <dbReference type="EMBL" id="CAD7415847.1"/>
    </source>
</evidence>
<feature type="compositionally biased region" description="Basic residues" evidence="1">
    <location>
        <begin position="47"/>
        <end position="58"/>
    </location>
</feature>
<feature type="compositionally biased region" description="Basic and acidic residues" evidence="1">
    <location>
        <begin position="59"/>
        <end position="75"/>
    </location>
</feature>
<accession>A0A7R9DM46</accession>